<protein>
    <submittedName>
        <fullName evidence="2">IPT/TIG domain-containing protein</fullName>
    </submittedName>
</protein>
<sequence length="674" mass="72180">MKWMAGGAAVATAVPALVACGGGGGGGSAPGDGGPPPDGSFDTERFDAIADIEDMSRRLSLTTTTRLGFVQAVAAYMRTLDAYERAGYNEEALCAWGIFRDGRTHIVANNRHPAAPAARSARREQPLAAGLPRARQARLLHTFGTGFDDGQGMVNELSTWLNHAGYQVRSGGQEGDGRLTALRAVKGDGFFYINTHGGWGDALHADGSTTGGTVFSIQSSTLVDAVLERTPEMREDLADGRLTYFTARNGLTKTILGIEYPDHDTRYGITDKFVRAHWEFAPNSVLLINACVSARPASNGRPLAAPFYDACLAKGAGAYLGWTNTVSATGAFSVPRRFVDRVLGANAYQPESPRQRAFVVADVMEELADKGLDRDPDSSAVFVLRASGDAPTVMPGLKEMVVDEFRDELVLIGDFGPRETTGPNVGRVTVDGHERSVLSWTATRIVCALPRSGAGSAGAVRVQVGEHRSNVRWITRWTTTLDYRWEDPARPGLRVAGVGTIRHRADVDPTRDRPGEAPVEPVRYAVATRDSSLPLQASGSHTDGPDCTFTWSGAMTYPGTHLTNGHVFFADLKIDTAARTGALGLALGATGPDFTESGCSRDPARFAVVFLEMHRVEQFARYNNGTTVMVPVPALDVTFGADFTLAGGSFERDQMHLSWTSAAPEFAPQPDDAI</sequence>
<feature type="region of interest" description="Disordered" evidence="1">
    <location>
        <begin position="24"/>
        <end position="43"/>
    </location>
</feature>
<dbReference type="CDD" id="cd00603">
    <property type="entry name" value="IPT_PCSR"/>
    <property type="match status" value="1"/>
</dbReference>
<dbReference type="Gene3D" id="2.60.40.10">
    <property type="entry name" value="Immunoglobulins"/>
    <property type="match status" value="1"/>
</dbReference>
<gene>
    <name evidence="2" type="ORF">RXV79_24870</name>
</gene>
<dbReference type="RefSeq" id="WP_316700803.1">
    <property type="nucleotide sequence ID" value="NZ_CP136336.1"/>
</dbReference>
<evidence type="ECO:0000256" key="1">
    <source>
        <dbReference type="SAM" id="MobiDB-lite"/>
    </source>
</evidence>
<dbReference type="PROSITE" id="PS51257">
    <property type="entry name" value="PROKAR_LIPOPROTEIN"/>
    <property type="match status" value="1"/>
</dbReference>
<dbReference type="InterPro" id="IPR013783">
    <property type="entry name" value="Ig-like_fold"/>
</dbReference>
<accession>A0ABZ0CUA6</accession>
<organism evidence="2 3">
    <name type="scientific">Piscinibacter gummiphilus</name>
    <dbReference type="NCBI Taxonomy" id="946333"/>
    <lineage>
        <taxon>Bacteria</taxon>
        <taxon>Pseudomonadati</taxon>
        <taxon>Pseudomonadota</taxon>
        <taxon>Betaproteobacteria</taxon>
        <taxon>Burkholderiales</taxon>
        <taxon>Sphaerotilaceae</taxon>
        <taxon>Piscinibacter</taxon>
    </lineage>
</organism>
<evidence type="ECO:0000313" key="2">
    <source>
        <dbReference type="EMBL" id="WOB08121.1"/>
    </source>
</evidence>
<dbReference type="Proteomes" id="UP001303946">
    <property type="component" value="Chromosome"/>
</dbReference>
<name>A0ABZ0CUA6_9BURK</name>
<evidence type="ECO:0000313" key="3">
    <source>
        <dbReference type="Proteomes" id="UP001303946"/>
    </source>
</evidence>
<dbReference type="EMBL" id="CP136336">
    <property type="protein sequence ID" value="WOB08121.1"/>
    <property type="molecule type" value="Genomic_DNA"/>
</dbReference>
<reference evidence="2 3" key="1">
    <citation type="submission" date="2023-10" db="EMBL/GenBank/DDBJ databases">
        <title>Bacteria for the degradation of biodegradable plastic PBAT(Polybutylene adipate terephthalate).</title>
        <authorList>
            <person name="Weon H.-Y."/>
            <person name="Yeon J."/>
        </authorList>
    </citation>
    <scope>NUCLEOTIDE SEQUENCE [LARGE SCALE GENOMIC DNA]</scope>
    <source>
        <strain evidence="2 3">SBD 7-3</strain>
    </source>
</reference>
<proteinExistence type="predicted"/>
<keyword evidence="3" id="KW-1185">Reference proteome</keyword>